<reference evidence="1" key="1">
    <citation type="submission" date="2020-04" db="EMBL/GenBank/DDBJ databases">
        <authorList>
            <person name="Alioto T."/>
            <person name="Alioto T."/>
            <person name="Gomez Garrido J."/>
        </authorList>
    </citation>
    <scope>NUCLEOTIDE SEQUENCE</scope>
    <source>
        <strain evidence="1">A484AB</strain>
    </source>
</reference>
<sequence length="217" mass="24405">NITSWSNTITGPSECASITCQTSERFSPPAGNNCPVDRRSNALSSVMVHFIAMCIMNRANELDRSCGVHVEHKRRAGVVMLMSSPVPRSGKVSKPVDSLLRTIFFRRKFRRHLGSQKDRLLMLCHDDHVMRRPEGVLVESILGKELSAKIMDLVKPTSKGLHAPMRKEITEPNYPPGPNKKDDDPDNAPNNRRVSLVSSFSKIYDKIALNQFTDYLM</sequence>
<dbReference type="EMBL" id="CACRXK020002006">
    <property type="protein sequence ID" value="CAB3992234.1"/>
    <property type="molecule type" value="Genomic_DNA"/>
</dbReference>
<accession>A0A7D9HSK3</accession>
<feature type="non-terminal residue" evidence="1">
    <location>
        <position position="1"/>
    </location>
</feature>
<evidence type="ECO:0000313" key="2">
    <source>
        <dbReference type="Proteomes" id="UP001152795"/>
    </source>
</evidence>
<proteinExistence type="predicted"/>
<organism evidence="1 2">
    <name type="scientific">Paramuricea clavata</name>
    <name type="common">Red gorgonian</name>
    <name type="synonym">Violescent sea-whip</name>
    <dbReference type="NCBI Taxonomy" id="317549"/>
    <lineage>
        <taxon>Eukaryota</taxon>
        <taxon>Metazoa</taxon>
        <taxon>Cnidaria</taxon>
        <taxon>Anthozoa</taxon>
        <taxon>Octocorallia</taxon>
        <taxon>Malacalcyonacea</taxon>
        <taxon>Plexauridae</taxon>
        <taxon>Paramuricea</taxon>
    </lineage>
</organism>
<dbReference type="Proteomes" id="UP001152795">
    <property type="component" value="Unassembled WGS sequence"/>
</dbReference>
<dbReference type="AlphaFoldDB" id="A0A7D9HSK3"/>
<name>A0A7D9HSK3_PARCT</name>
<keyword evidence="2" id="KW-1185">Reference proteome</keyword>
<protein>
    <submittedName>
        <fullName evidence="1">Uncharacterized protein</fullName>
    </submittedName>
</protein>
<evidence type="ECO:0000313" key="1">
    <source>
        <dbReference type="EMBL" id="CAB3992234.1"/>
    </source>
</evidence>
<comment type="caution">
    <text evidence="1">The sequence shown here is derived from an EMBL/GenBank/DDBJ whole genome shotgun (WGS) entry which is preliminary data.</text>
</comment>
<gene>
    <name evidence="1" type="ORF">PACLA_8A052594</name>
</gene>